<organism evidence="1 2">
    <name type="scientific">Micromonas commoda (strain RCC299 / NOUM17 / CCMP2709)</name>
    <name type="common">Picoplanktonic green alga</name>
    <dbReference type="NCBI Taxonomy" id="296587"/>
    <lineage>
        <taxon>Eukaryota</taxon>
        <taxon>Viridiplantae</taxon>
        <taxon>Chlorophyta</taxon>
        <taxon>Mamiellophyceae</taxon>
        <taxon>Mamiellales</taxon>
        <taxon>Mamiellaceae</taxon>
        <taxon>Micromonas</taxon>
    </lineage>
</organism>
<keyword evidence="2" id="KW-1185">Reference proteome</keyword>
<protein>
    <submittedName>
        <fullName evidence="1">Uncharacterized protein</fullName>
    </submittedName>
</protein>
<dbReference type="eggNOG" id="ENOG502S5HM">
    <property type="taxonomic scope" value="Eukaryota"/>
</dbReference>
<name>C1E065_MICCC</name>
<dbReference type="OMA" id="SNESACH"/>
<dbReference type="EMBL" id="CP001323">
    <property type="protein sequence ID" value="ACO60762.1"/>
    <property type="molecule type" value="Genomic_DNA"/>
</dbReference>
<evidence type="ECO:0000313" key="1">
    <source>
        <dbReference type="EMBL" id="ACO60762.1"/>
    </source>
</evidence>
<dbReference type="KEGG" id="mis:MICPUN_107782"/>
<accession>C1E065</accession>
<dbReference type="Proteomes" id="UP000002009">
    <property type="component" value="Chromosome 2"/>
</dbReference>
<reference evidence="1 2" key="1">
    <citation type="journal article" date="2009" name="Science">
        <title>Green evolution and dynamic adaptations revealed by genomes of the marine picoeukaryotes Micromonas.</title>
        <authorList>
            <person name="Worden A.Z."/>
            <person name="Lee J.H."/>
            <person name="Mock T."/>
            <person name="Rouze P."/>
            <person name="Simmons M.P."/>
            <person name="Aerts A.L."/>
            <person name="Allen A.E."/>
            <person name="Cuvelier M.L."/>
            <person name="Derelle E."/>
            <person name="Everett M.V."/>
            <person name="Foulon E."/>
            <person name="Grimwood J."/>
            <person name="Gundlach H."/>
            <person name="Henrissat B."/>
            <person name="Napoli C."/>
            <person name="McDonald S.M."/>
            <person name="Parker M.S."/>
            <person name="Rombauts S."/>
            <person name="Salamov A."/>
            <person name="Von Dassow P."/>
            <person name="Badger J.H."/>
            <person name="Coutinho P.M."/>
            <person name="Demir E."/>
            <person name="Dubchak I."/>
            <person name="Gentemann C."/>
            <person name="Eikrem W."/>
            <person name="Gready J.E."/>
            <person name="John U."/>
            <person name="Lanier W."/>
            <person name="Lindquist E.A."/>
            <person name="Lucas S."/>
            <person name="Mayer K.F."/>
            <person name="Moreau H."/>
            <person name="Not F."/>
            <person name="Otillar R."/>
            <person name="Panaud O."/>
            <person name="Pangilinan J."/>
            <person name="Paulsen I."/>
            <person name="Piegu B."/>
            <person name="Poliakov A."/>
            <person name="Robbens S."/>
            <person name="Schmutz J."/>
            <person name="Toulza E."/>
            <person name="Wyss T."/>
            <person name="Zelensky A."/>
            <person name="Zhou K."/>
            <person name="Armbrust E.V."/>
            <person name="Bhattacharya D."/>
            <person name="Goodenough U.W."/>
            <person name="Van de Peer Y."/>
            <person name="Grigoriev I.V."/>
        </authorList>
    </citation>
    <scope>NUCLEOTIDE SEQUENCE [LARGE SCALE GENOMIC DNA]</scope>
    <source>
        <strain evidence="2">RCC299 / NOUM17</strain>
    </source>
</reference>
<dbReference type="OrthoDB" id="498157at2759"/>
<gene>
    <name evidence="1" type="ORF">MICPUN_107782</name>
</gene>
<sequence length="324" mass="35030">MNAVKATSYFMGALPEDGLRRLPIVCIEDAVLHPSLPLIVWFMAAHSKGWFIPPEARGAAVRFIAEVAACPYKDRDLVAAIEADEEDLARRDTASGAADPLCNLAVATRDLSNESACHVLALLVRAKFGGLRGDVGMLRGAAKAWRRRFLDAEAVGDAGVDWHARLREVYTAAAAKAAEATGGVTGLPDKSPGQTWTAPPLAAAAPVDVDVIAERDVPTSAIDFHVSNIVEELMQQDKVRAALLRAVERAPTLGDDLGETLRSCIWTHCSSVTDKSTFALGKETDVVPETQTQGACESALRDLWEEIEGPAESFQRRRIKRLFF</sequence>
<evidence type="ECO:0000313" key="2">
    <source>
        <dbReference type="Proteomes" id="UP000002009"/>
    </source>
</evidence>
<dbReference type="AlphaFoldDB" id="C1E065"/>
<dbReference type="GeneID" id="8240699"/>
<proteinExistence type="predicted"/>
<dbReference type="InParanoid" id="C1E065"/>
<dbReference type="RefSeq" id="XP_002499504.1">
    <property type="nucleotide sequence ID" value="XM_002499458.1"/>
</dbReference>